<accession>A0A8R1YZW9</accession>
<gene>
    <name evidence="2" type="primary">WBGene00280512</name>
</gene>
<feature type="region of interest" description="Disordered" evidence="1">
    <location>
        <begin position="918"/>
        <end position="964"/>
    </location>
</feature>
<evidence type="ECO:0000313" key="3">
    <source>
        <dbReference type="Proteomes" id="UP000005239"/>
    </source>
</evidence>
<dbReference type="Proteomes" id="UP000005239">
    <property type="component" value="Unassembled WGS sequence"/>
</dbReference>
<name>A0A2A6C0P9_PRIPA</name>
<evidence type="ECO:0000313" key="2">
    <source>
        <dbReference type="EnsemblMetazoa" id="PPA42143.1"/>
    </source>
</evidence>
<keyword evidence="3" id="KW-1185">Reference proteome</keyword>
<accession>A0A2A6C0P9</accession>
<feature type="region of interest" description="Disordered" evidence="1">
    <location>
        <begin position="271"/>
        <end position="319"/>
    </location>
</feature>
<feature type="compositionally biased region" description="Polar residues" evidence="1">
    <location>
        <begin position="169"/>
        <end position="182"/>
    </location>
</feature>
<feature type="compositionally biased region" description="Polar residues" evidence="1">
    <location>
        <begin position="948"/>
        <end position="962"/>
    </location>
</feature>
<dbReference type="SMART" id="SM00355">
    <property type="entry name" value="ZnF_C2H2"/>
    <property type="match status" value="4"/>
</dbReference>
<feature type="region of interest" description="Disordered" evidence="1">
    <location>
        <begin position="120"/>
        <end position="182"/>
    </location>
</feature>
<feature type="region of interest" description="Disordered" evidence="1">
    <location>
        <begin position="217"/>
        <end position="237"/>
    </location>
</feature>
<protein>
    <submittedName>
        <fullName evidence="2">C2H2-type domain-containing protein</fullName>
    </submittedName>
</protein>
<dbReference type="InterPro" id="IPR013087">
    <property type="entry name" value="Znf_C2H2_type"/>
</dbReference>
<feature type="compositionally biased region" description="Acidic residues" evidence="1">
    <location>
        <begin position="931"/>
        <end position="942"/>
    </location>
</feature>
<proteinExistence type="predicted"/>
<dbReference type="EnsemblMetazoa" id="PPA42143.1">
    <property type="protein sequence ID" value="PPA42143.1"/>
    <property type="gene ID" value="WBGene00280512"/>
</dbReference>
<dbReference type="PROSITE" id="PS00028">
    <property type="entry name" value="ZINC_FINGER_C2H2_1"/>
    <property type="match status" value="1"/>
</dbReference>
<reference evidence="3" key="1">
    <citation type="journal article" date="2008" name="Nat. Genet.">
        <title>The Pristionchus pacificus genome provides a unique perspective on nematode lifestyle and parasitism.</title>
        <authorList>
            <person name="Dieterich C."/>
            <person name="Clifton S.W."/>
            <person name="Schuster L.N."/>
            <person name="Chinwalla A."/>
            <person name="Delehaunty K."/>
            <person name="Dinkelacker I."/>
            <person name="Fulton L."/>
            <person name="Fulton R."/>
            <person name="Godfrey J."/>
            <person name="Minx P."/>
            <person name="Mitreva M."/>
            <person name="Roeseler W."/>
            <person name="Tian H."/>
            <person name="Witte H."/>
            <person name="Yang S.P."/>
            <person name="Wilson R.K."/>
            <person name="Sommer R.J."/>
        </authorList>
    </citation>
    <scope>NUCLEOTIDE SEQUENCE [LARGE SCALE GENOMIC DNA]</scope>
    <source>
        <strain evidence="3">PS312</strain>
    </source>
</reference>
<reference evidence="2" key="2">
    <citation type="submission" date="2022-06" db="UniProtKB">
        <authorList>
            <consortium name="EnsemblMetazoa"/>
        </authorList>
    </citation>
    <scope>IDENTIFICATION</scope>
    <source>
        <strain evidence="2">PS312</strain>
    </source>
</reference>
<organism evidence="2 3">
    <name type="scientific">Pristionchus pacificus</name>
    <name type="common">Parasitic nematode worm</name>
    <dbReference type="NCBI Taxonomy" id="54126"/>
    <lineage>
        <taxon>Eukaryota</taxon>
        <taxon>Metazoa</taxon>
        <taxon>Ecdysozoa</taxon>
        <taxon>Nematoda</taxon>
        <taxon>Chromadorea</taxon>
        <taxon>Rhabditida</taxon>
        <taxon>Rhabditina</taxon>
        <taxon>Diplogasteromorpha</taxon>
        <taxon>Diplogasteroidea</taxon>
        <taxon>Neodiplogasteridae</taxon>
        <taxon>Pristionchus</taxon>
    </lineage>
</organism>
<evidence type="ECO:0000256" key="1">
    <source>
        <dbReference type="SAM" id="MobiDB-lite"/>
    </source>
</evidence>
<dbReference type="AlphaFoldDB" id="A0A2A6C0P9"/>
<sequence length="1148" mass="124475">MVLLCGECEMSFPMDEQLTIHRYSEHTEMYPQGHNGQCIFCGTPIGSYFHLHDHLFEAHLTEYRFMEAMGQQMSSKTTPKSTRYWLQVAFVRAPEEHSNVMMVMWEKMVKLGEELLASCDVSGGSNTSEERDDDRDDLTPPALLHLTDPEGTLSEGIPAADETPFDPVPSTSGSSVGLSTAQAASPNDIDAAGTRNAAIISQQAQQIPFSNSSLEIVQGDSNHGNAAGSSNVTTSPPIPFSNTSTMPLQFVFPVDLGDGRTVFMPAPASLMSTASTSHSSPHEASEVRQAAASMPSPSVPQINGTATSVNPSKDTTEDDEGDLVVVKHIKPAPKDPQELLSPMLNGQLTPCQMAALMGRPILAPGTCQDDIQAVLEQQMGGAYDQMAAACIRRTSSTNSTSNILELACASIGIDEESVGEDAGPSTMEDQHGTHGVGAASIIDGPSCAISSGADAASLGDGPEDVRTPADGSSIIMDQPGPSRILEDGSPAGIELQRESVIQSIATDASITSAIDSVVLNNTSPSPIISDPSSIPTQVLLPQNDLFSNILRGLAAGQSINDAFAAALSGFCGPMMPPGPSGVILKSPIPSSGGSSIIVNNSMGSIVSACSTNADEAVFKVPQLPKEKPAKKRTLADEARKYNLGLPSHKMARVGDVLKLNHRQAKQQQQPKHRGQSNNTRLSILITTLLGIDNRKDREHCQTMEKEFSDHINMIEFALPETDNDLRDQLILSFRVLRDVLESPLKIPDPVFTPAELYEVRQMAGRLWAFLPPLLGQSLLDTLMRLQNNLSLVMAQCPRVRDSMRNLMRLLDKHTHHIRMHHYNWFQQEAQKDFSIMRKISAILSSINQSPIPVDDTTDPRVLLFSQVYDTVTRSSPPAAAPSMPAFDPSTPEGVEILNLIIEKSSGIITGFPLKDPALIEDTPAPASSPVDMEEPAPMDEGEPEKTPQPGSNGEETAASTPSPGRLVIVEDEEEEQAITNAVNTAAPGLSNDGAALALPSEEPVLKPFVPYLEARAIYDVDRKIWLNTGTPIACRYKCDMAATTSGMVSHYRRYHYDVYYQAVHKVWEETSIQRWLSVRFGNALTGAKEKRACVACRHGKAEFTDRLQVAQHMKRAHTKYFEDLQVDYFNVFKGQIHDDPVVQCLFTV</sequence>
<feature type="compositionally biased region" description="Polar residues" evidence="1">
    <location>
        <begin position="295"/>
        <end position="313"/>
    </location>
</feature>
<dbReference type="PROSITE" id="PS50157">
    <property type="entry name" value="ZINC_FINGER_C2H2_2"/>
    <property type="match status" value="1"/>
</dbReference>